<accession>A0ABP8I4B6</accession>
<gene>
    <name evidence="1" type="ORF">GCM10023185_09400</name>
</gene>
<comment type="caution">
    <text evidence="1">The sequence shown here is derived from an EMBL/GenBank/DDBJ whole genome shotgun (WGS) entry which is preliminary data.</text>
</comment>
<evidence type="ECO:0000313" key="1">
    <source>
        <dbReference type="EMBL" id="GAA4351044.1"/>
    </source>
</evidence>
<dbReference type="RefSeq" id="WP_345234316.1">
    <property type="nucleotide sequence ID" value="NZ_BAABGZ010000013.1"/>
</dbReference>
<protein>
    <recommendedName>
        <fullName evidence="3">Cyclase</fullName>
    </recommendedName>
</protein>
<evidence type="ECO:0008006" key="3">
    <source>
        <dbReference type="Google" id="ProtNLM"/>
    </source>
</evidence>
<keyword evidence="2" id="KW-1185">Reference proteome</keyword>
<organism evidence="1 2">
    <name type="scientific">Hymenobacter saemangeumensis</name>
    <dbReference type="NCBI Taxonomy" id="1084522"/>
    <lineage>
        <taxon>Bacteria</taxon>
        <taxon>Pseudomonadati</taxon>
        <taxon>Bacteroidota</taxon>
        <taxon>Cytophagia</taxon>
        <taxon>Cytophagales</taxon>
        <taxon>Hymenobacteraceae</taxon>
        <taxon>Hymenobacter</taxon>
    </lineage>
</organism>
<dbReference type="Proteomes" id="UP001501153">
    <property type="component" value="Unassembled WGS sequence"/>
</dbReference>
<evidence type="ECO:0000313" key="2">
    <source>
        <dbReference type="Proteomes" id="UP001501153"/>
    </source>
</evidence>
<name>A0ABP8I4B6_9BACT</name>
<proteinExistence type="predicted"/>
<reference evidence="2" key="1">
    <citation type="journal article" date="2019" name="Int. J. Syst. Evol. Microbiol.">
        <title>The Global Catalogue of Microorganisms (GCM) 10K type strain sequencing project: providing services to taxonomists for standard genome sequencing and annotation.</title>
        <authorList>
            <consortium name="The Broad Institute Genomics Platform"/>
            <consortium name="The Broad Institute Genome Sequencing Center for Infectious Disease"/>
            <person name="Wu L."/>
            <person name="Ma J."/>
        </authorList>
    </citation>
    <scope>NUCLEOTIDE SEQUENCE [LARGE SCALE GENOMIC DNA]</scope>
    <source>
        <strain evidence="2">JCM 17923</strain>
    </source>
</reference>
<dbReference type="EMBL" id="BAABGZ010000013">
    <property type="protein sequence ID" value="GAA4351044.1"/>
    <property type="molecule type" value="Genomic_DNA"/>
</dbReference>
<sequence>MANPIHTHLSHEVEDFATWKQGFDAHEPYRQKHGIRIHGVYQAHDNPNHVTVHGEVDDASALQSFMADPDVQATMQTAGVKGRPDMKMMHKHA</sequence>